<feature type="non-terminal residue" evidence="2">
    <location>
        <position position="70"/>
    </location>
</feature>
<dbReference type="AlphaFoldDB" id="A0A382IE87"/>
<reference evidence="2" key="1">
    <citation type="submission" date="2018-05" db="EMBL/GenBank/DDBJ databases">
        <authorList>
            <person name="Lanie J.A."/>
            <person name="Ng W.-L."/>
            <person name="Kazmierczak K.M."/>
            <person name="Andrzejewski T.M."/>
            <person name="Davidsen T.M."/>
            <person name="Wayne K.J."/>
            <person name="Tettelin H."/>
            <person name="Glass J.I."/>
            <person name="Rusch D."/>
            <person name="Podicherti R."/>
            <person name="Tsui H.-C.T."/>
            <person name="Winkler M.E."/>
        </authorList>
    </citation>
    <scope>NUCLEOTIDE SEQUENCE</scope>
</reference>
<evidence type="ECO:0000313" key="2">
    <source>
        <dbReference type="EMBL" id="SVB97213.1"/>
    </source>
</evidence>
<evidence type="ECO:0000256" key="1">
    <source>
        <dbReference type="SAM" id="MobiDB-lite"/>
    </source>
</evidence>
<protein>
    <submittedName>
        <fullName evidence="2">Uncharacterized protein</fullName>
    </submittedName>
</protein>
<gene>
    <name evidence="2" type="ORF">METZ01_LOCUS250067</name>
</gene>
<feature type="region of interest" description="Disordered" evidence="1">
    <location>
        <begin position="1"/>
        <end position="20"/>
    </location>
</feature>
<dbReference type="EMBL" id="UINC01066467">
    <property type="protein sequence ID" value="SVB97213.1"/>
    <property type="molecule type" value="Genomic_DNA"/>
</dbReference>
<accession>A0A382IE87</accession>
<organism evidence="2">
    <name type="scientific">marine metagenome</name>
    <dbReference type="NCBI Taxonomy" id="408172"/>
    <lineage>
        <taxon>unclassified sequences</taxon>
        <taxon>metagenomes</taxon>
        <taxon>ecological metagenomes</taxon>
    </lineage>
</organism>
<name>A0A382IE87_9ZZZZ</name>
<proteinExistence type="predicted"/>
<sequence length="70" mass="7737">MLAKRSRNSSRDDRSLPPPERLAASSARFFSMDALISAAFLAAALELDDLEEELLEEVFRGALVTEVLKV</sequence>